<protein>
    <submittedName>
        <fullName evidence="2">Uncharacterized protein</fullName>
    </submittedName>
</protein>
<evidence type="ECO:0000313" key="2">
    <source>
        <dbReference type="EMBL" id="GKV12449.1"/>
    </source>
</evidence>
<name>A0AAV5JM21_9ROSI</name>
<reference evidence="2 3" key="1">
    <citation type="journal article" date="2021" name="Commun. Biol.">
        <title>The genome of Shorea leprosula (Dipterocarpaceae) highlights the ecological relevance of drought in aseasonal tropical rainforests.</title>
        <authorList>
            <person name="Ng K.K.S."/>
            <person name="Kobayashi M.J."/>
            <person name="Fawcett J.A."/>
            <person name="Hatakeyama M."/>
            <person name="Paape T."/>
            <person name="Ng C.H."/>
            <person name="Ang C.C."/>
            <person name="Tnah L.H."/>
            <person name="Lee C.T."/>
            <person name="Nishiyama T."/>
            <person name="Sese J."/>
            <person name="O'Brien M.J."/>
            <person name="Copetti D."/>
            <person name="Mohd Noor M.I."/>
            <person name="Ong R.C."/>
            <person name="Putra M."/>
            <person name="Sireger I.Z."/>
            <person name="Indrioko S."/>
            <person name="Kosugi Y."/>
            <person name="Izuno A."/>
            <person name="Isagi Y."/>
            <person name="Lee S.L."/>
            <person name="Shimizu K.K."/>
        </authorList>
    </citation>
    <scope>NUCLEOTIDE SEQUENCE [LARGE SCALE GENOMIC DNA]</scope>
    <source>
        <strain evidence="2">214</strain>
    </source>
</reference>
<dbReference type="Proteomes" id="UP001054252">
    <property type="component" value="Unassembled WGS sequence"/>
</dbReference>
<organism evidence="2 3">
    <name type="scientific">Rubroshorea leprosula</name>
    <dbReference type="NCBI Taxonomy" id="152421"/>
    <lineage>
        <taxon>Eukaryota</taxon>
        <taxon>Viridiplantae</taxon>
        <taxon>Streptophyta</taxon>
        <taxon>Embryophyta</taxon>
        <taxon>Tracheophyta</taxon>
        <taxon>Spermatophyta</taxon>
        <taxon>Magnoliopsida</taxon>
        <taxon>eudicotyledons</taxon>
        <taxon>Gunneridae</taxon>
        <taxon>Pentapetalae</taxon>
        <taxon>rosids</taxon>
        <taxon>malvids</taxon>
        <taxon>Malvales</taxon>
        <taxon>Dipterocarpaceae</taxon>
        <taxon>Rubroshorea</taxon>
    </lineage>
</organism>
<evidence type="ECO:0000313" key="3">
    <source>
        <dbReference type="Proteomes" id="UP001054252"/>
    </source>
</evidence>
<proteinExistence type="predicted"/>
<dbReference type="AlphaFoldDB" id="A0AAV5JM21"/>
<feature type="region of interest" description="Disordered" evidence="1">
    <location>
        <begin position="98"/>
        <end position="122"/>
    </location>
</feature>
<keyword evidence="3" id="KW-1185">Reference proteome</keyword>
<accession>A0AAV5JM21</accession>
<dbReference type="EMBL" id="BPVZ01000036">
    <property type="protein sequence ID" value="GKV12449.1"/>
    <property type="molecule type" value="Genomic_DNA"/>
</dbReference>
<evidence type="ECO:0000256" key="1">
    <source>
        <dbReference type="SAM" id="MobiDB-lite"/>
    </source>
</evidence>
<sequence>MREEQAALAATGQGSRRRPSSNVGDQKHLSKFSTEIKKPQDSGEMWEGQEFGFKGACSENQMGKERRLRQWKQSLSVGVRQNPNVDFSQQPQRFQKSRAFPHNGDNVELGGTKVPNLAKGSRTSTNVVNSVFEL</sequence>
<feature type="region of interest" description="Disordered" evidence="1">
    <location>
        <begin position="1"/>
        <end position="46"/>
    </location>
</feature>
<gene>
    <name evidence="2" type="ORF">SLEP1_g23588</name>
</gene>
<comment type="caution">
    <text evidence="2">The sequence shown here is derived from an EMBL/GenBank/DDBJ whole genome shotgun (WGS) entry which is preliminary data.</text>
</comment>